<name>D8L2W5_STRPT</name>
<dbReference type="AlphaFoldDB" id="D8L2W5"/>
<organism evidence="3">
    <name type="scientific">Streptomyces platensis</name>
    <dbReference type="NCBI Taxonomy" id="58346"/>
    <lineage>
        <taxon>Bacteria</taxon>
        <taxon>Bacillati</taxon>
        <taxon>Actinomycetota</taxon>
        <taxon>Actinomycetes</taxon>
        <taxon>Kitasatosporales</taxon>
        <taxon>Streptomycetaceae</taxon>
        <taxon>Streptomyces</taxon>
    </lineage>
</organism>
<comment type="similarity">
    <text evidence="1">Belongs to the short-chain dehydrogenases/reductases (SDR) family.</text>
</comment>
<keyword evidence="2" id="KW-0560">Oxidoreductase</keyword>
<dbReference type="EMBL" id="FJ655920">
    <property type="protein sequence ID" value="ACO31295.1"/>
    <property type="molecule type" value="Genomic_DNA"/>
</dbReference>
<evidence type="ECO:0000256" key="2">
    <source>
        <dbReference type="ARBA" id="ARBA00023002"/>
    </source>
</evidence>
<dbReference type="FunFam" id="3.40.50.720:FF:000084">
    <property type="entry name" value="Short-chain dehydrogenase reductase"/>
    <property type="match status" value="1"/>
</dbReference>
<dbReference type="InterPro" id="IPR002347">
    <property type="entry name" value="SDR_fam"/>
</dbReference>
<dbReference type="GO" id="GO:0016491">
    <property type="term" value="F:oxidoreductase activity"/>
    <property type="evidence" value="ECO:0007669"/>
    <property type="project" value="UniProtKB-KW"/>
</dbReference>
<dbReference type="PANTHER" id="PTHR24321:SF14">
    <property type="entry name" value="SHORT-CHAIN TYPE DEHYDROGENASE_REDUCTASE BLR2146-RELATED"/>
    <property type="match status" value="1"/>
</dbReference>
<evidence type="ECO:0000313" key="3">
    <source>
        <dbReference type="EMBL" id="ACO31295.1"/>
    </source>
</evidence>
<dbReference type="NCBIfam" id="NF005559">
    <property type="entry name" value="PRK07231.1"/>
    <property type="match status" value="1"/>
</dbReference>
<dbReference type="Pfam" id="PF13561">
    <property type="entry name" value="adh_short_C2"/>
    <property type="match status" value="1"/>
</dbReference>
<dbReference type="SUPFAM" id="SSF51735">
    <property type="entry name" value="NAD(P)-binding Rossmann-fold domains"/>
    <property type="match status" value="1"/>
</dbReference>
<dbReference type="PANTHER" id="PTHR24321">
    <property type="entry name" value="DEHYDROGENASES, SHORT CHAIN"/>
    <property type="match status" value="1"/>
</dbReference>
<protein>
    <submittedName>
        <fullName evidence="3">PtmO8</fullName>
    </submittedName>
</protein>
<dbReference type="PRINTS" id="PR00080">
    <property type="entry name" value="SDRFAMILY"/>
</dbReference>
<sequence>MVALNQLTKLCLRGWGVGRLEGKIAIVTGAASGIGAVTAERLAAEGARVALADLDEAGVQSLAEKIRGADGTHAIGITADLADPASVRAMVAAAVEEFGGLDILHNNAAATTLASSLDVPVADADPEVWERTMRVNLSGAMVATQAALPHLIARGGGCVINTSSAAGLSGDLSHPAYAASKAALISLTRSVATQAGRSGVRCNAIAPGLIITRPEREAAYRVMLPHHLTTRLGRPEDVASAVVFLASDEASFITGQTLVVDGGLLAHQPYYADRRAES</sequence>
<dbReference type="InterPro" id="IPR036291">
    <property type="entry name" value="NAD(P)-bd_dom_sf"/>
</dbReference>
<dbReference type="Gene3D" id="3.40.50.720">
    <property type="entry name" value="NAD(P)-binding Rossmann-like Domain"/>
    <property type="match status" value="1"/>
</dbReference>
<evidence type="ECO:0000256" key="1">
    <source>
        <dbReference type="ARBA" id="ARBA00006484"/>
    </source>
</evidence>
<proteinExistence type="inferred from homology"/>
<reference evidence="3" key="1">
    <citation type="journal article" date="2011" name="Proc. Natl. Acad. Sci. U.S.A.">
        <title>Dedicated ent-kaurene and ent-atiserene synthases for platensimycin and platencin biosynthesis.</title>
        <authorList>
            <person name="Smanski M.J."/>
            <person name="Yu Z."/>
            <person name="Casper J."/>
            <person name="Lin S."/>
            <person name="Peterson R.M."/>
            <person name="Chen Y."/>
            <person name="Wendt-Pienkowski E."/>
            <person name="Rajski S.R."/>
            <person name="Shen B."/>
        </authorList>
    </citation>
    <scope>NUCLEOTIDE SEQUENCE</scope>
    <source>
        <strain evidence="3">MA7327</strain>
    </source>
</reference>
<dbReference type="PRINTS" id="PR00081">
    <property type="entry name" value="GDHRDH"/>
</dbReference>
<dbReference type="InterPro" id="IPR020904">
    <property type="entry name" value="Sc_DH/Rdtase_CS"/>
</dbReference>
<accession>D8L2W5</accession>
<dbReference type="BioCyc" id="MetaCyc:MONOMER-21324"/>
<dbReference type="PROSITE" id="PS00061">
    <property type="entry name" value="ADH_SHORT"/>
    <property type="match status" value="1"/>
</dbReference>